<name>A0A1M7I5W3_9FLAO</name>
<dbReference type="Proteomes" id="UP000190235">
    <property type="component" value="Chromosome I"/>
</dbReference>
<dbReference type="AlphaFoldDB" id="A0A1M7I5W3"/>
<accession>A0A1M7I5W3</accession>
<reference evidence="2" key="1">
    <citation type="submission" date="2016-11" db="EMBL/GenBank/DDBJ databases">
        <authorList>
            <person name="Varghese N."/>
            <person name="Submissions S."/>
        </authorList>
    </citation>
    <scope>NUCLEOTIDE SEQUENCE [LARGE SCALE GENOMIC DNA]</scope>
    <source>
        <strain evidence="2">ACAM 48</strain>
    </source>
</reference>
<dbReference type="STRING" id="143223.SAMN05878281_0423"/>
<sequence length="66" mass="8028">MFSQRNNPYCELLQNCITSIKQIFELYNVDFRKGIKLVLINLPKIIVYETYFRTGFGYKFDWMVTY</sequence>
<evidence type="ECO:0000313" key="2">
    <source>
        <dbReference type="Proteomes" id="UP000190235"/>
    </source>
</evidence>
<protein>
    <submittedName>
        <fullName evidence="1">Uncharacterized protein</fullName>
    </submittedName>
</protein>
<proteinExistence type="predicted"/>
<organism evidence="1 2">
    <name type="scientific">Salegentibacter salegens</name>
    <dbReference type="NCBI Taxonomy" id="143223"/>
    <lineage>
        <taxon>Bacteria</taxon>
        <taxon>Pseudomonadati</taxon>
        <taxon>Bacteroidota</taxon>
        <taxon>Flavobacteriia</taxon>
        <taxon>Flavobacteriales</taxon>
        <taxon>Flavobacteriaceae</taxon>
        <taxon>Salegentibacter</taxon>
    </lineage>
</organism>
<evidence type="ECO:0000313" key="1">
    <source>
        <dbReference type="EMBL" id="SHM36110.1"/>
    </source>
</evidence>
<gene>
    <name evidence="1" type="ORF">SAMN05878281_0423</name>
</gene>
<keyword evidence="2" id="KW-1185">Reference proteome</keyword>
<dbReference type="EMBL" id="LT670848">
    <property type="protein sequence ID" value="SHM36110.1"/>
    <property type="molecule type" value="Genomic_DNA"/>
</dbReference>